<dbReference type="EMBL" id="NFII01000022">
    <property type="protein sequence ID" value="OUN98904.1"/>
    <property type="molecule type" value="Genomic_DNA"/>
</dbReference>
<comment type="caution">
    <text evidence="1">The sequence shown here is derived from an EMBL/GenBank/DDBJ whole genome shotgun (WGS) entry which is preliminary data.</text>
</comment>
<organism evidence="1 2">
    <name type="scientific">Bacteroides clarus</name>
    <dbReference type="NCBI Taxonomy" id="626929"/>
    <lineage>
        <taxon>Bacteria</taxon>
        <taxon>Pseudomonadati</taxon>
        <taxon>Bacteroidota</taxon>
        <taxon>Bacteroidia</taxon>
        <taxon>Bacteroidales</taxon>
        <taxon>Bacteroidaceae</taxon>
        <taxon>Bacteroides</taxon>
    </lineage>
</organism>
<sequence length="91" mass="10124">MNKEGGSMLTIRKSNSITDGFKGYKATLFAGEKSYTEINIPLRKGDDLFLHGNKDAGCIGYFSGSEVLLFGGYGLFARDDDSRYLLTKERR</sequence>
<name>A0A1Y3YM58_9BACE</name>
<gene>
    <name evidence="1" type="ORF">B5F97_16305</name>
</gene>
<dbReference type="RefSeq" id="WP_087426899.1">
    <property type="nucleotide sequence ID" value="NZ_NFII01000022.1"/>
</dbReference>
<dbReference type="Proteomes" id="UP000195386">
    <property type="component" value="Unassembled WGS sequence"/>
</dbReference>
<evidence type="ECO:0000313" key="2">
    <source>
        <dbReference type="Proteomes" id="UP000195386"/>
    </source>
</evidence>
<proteinExistence type="predicted"/>
<protein>
    <submittedName>
        <fullName evidence="1">Uncharacterized protein</fullName>
    </submittedName>
</protein>
<evidence type="ECO:0000313" key="1">
    <source>
        <dbReference type="EMBL" id="OUN98904.1"/>
    </source>
</evidence>
<reference evidence="2" key="1">
    <citation type="submission" date="2017-04" db="EMBL/GenBank/DDBJ databases">
        <title>Function of individual gut microbiota members based on whole genome sequencing of pure cultures obtained from chicken caecum.</title>
        <authorList>
            <person name="Medvecky M."/>
            <person name="Cejkova D."/>
            <person name="Polansky O."/>
            <person name="Karasova D."/>
            <person name="Kubasova T."/>
            <person name="Cizek A."/>
            <person name="Rychlik I."/>
        </authorList>
    </citation>
    <scope>NUCLEOTIDE SEQUENCE [LARGE SCALE GENOMIC DNA]</scope>
    <source>
        <strain evidence="2">An43</strain>
    </source>
</reference>
<accession>A0A1Y3YM58</accession>
<dbReference type="AlphaFoldDB" id="A0A1Y3YM58"/>